<dbReference type="PANTHER" id="PTHR23192:SF13">
    <property type="entry name" value="OLFACTOMEDIN-LIKE PROTEIN 1"/>
    <property type="match status" value="1"/>
</dbReference>
<evidence type="ECO:0000313" key="6">
    <source>
        <dbReference type="Proteomes" id="UP000504632"/>
    </source>
</evidence>
<keyword evidence="2" id="KW-0964">Secreted</keyword>
<evidence type="ECO:0000256" key="1">
    <source>
        <dbReference type="ARBA" id="ARBA00004613"/>
    </source>
</evidence>
<dbReference type="GO" id="GO:0005615">
    <property type="term" value="C:extracellular space"/>
    <property type="evidence" value="ECO:0007669"/>
    <property type="project" value="TreeGrafter"/>
</dbReference>
<gene>
    <name evidence="7" type="primary">olfml1</name>
</gene>
<accession>A0A6J2WGA5</accession>
<keyword evidence="6" id="KW-1185">Reference proteome</keyword>
<dbReference type="Proteomes" id="UP000504632">
    <property type="component" value="Chromosome 1"/>
</dbReference>
<organism evidence="6 7">
    <name type="scientific">Chanos chanos</name>
    <name type="common">Milkfish</name>
    <name type="synonym">Mugil chanos</name>
    <dbReference type="NCBI Taxonomy" id="29144"/>
    <lineage>
        <taxon>Eukaryota</taxon>
        <taxon>Metazoa</taxon>
        <taxon>Chordata</taxon>
        <taxon>Craniata</taxon>
        <taxon>Vertebrata</taxon>
        <taxon>Euteleostomi</taxon>
        <taxon>Actinopterygii</taxon>
        <taxon>Neopterygii</taxon>
        <taxon>Teleostei</taxon>
        <taxon>Ostariophysi</taxon>
        <taxon>Gonorynchiformes</taxon>
        <taxon>Chanidae</taxon>
        <taxon>Chanos</taxon>
    </lineage>
</organism>
<feature type="signal peptide" evidence="4">
    <location>
        <begin position="1"/>
        <end position="21"/>
    </location>
</feature>
<feature type="chain" id="PRO_5026744375" evidence="4">
    <location>
        <begin position="22"/>
        <end position="396"/>
    </location>
</feature>
<dbReference type="Pfam" id="PF02191">
    <property type="entry name" value="OLF"/>
    <property type="match status" value="1"/>
</dbReference>
<dbReference type="InParanoid" id="A0A6J2WGA5"/>
<reference evidence="7" key="1">
    <citation type="submission" date="2025-08" db="UniProtKB">
        <authorList>
            <consortium name="RefSeq"/>
        </authorList>
    </citation>
    <scope>IDENTIFICATION</scope>
</reference>
<dbReference type="CTD" id="283298"/>
<evidence type="ECO:0000256" key="4">
    <source>
        <dbReference type="SAM" id="SignalP"/>
    </source>
</evidence>
<dbReference type="OrthoDB" id="8626508at2759"/>
<evidence type="ECO:0000313" key="7">
    <source>
        <dbReference type="RefSeq" id="XP_030644555.1"/>
    </source>
</evidence>
<protein>
    <submittedName>
        <fullName evidence="7">Olfactomedin-like protein 3</fullName>
    </submittedName>
</protein>
<dbReference type="PANTHER" id="PTHR23192">
    <property type="entry name" value="OLFACTOMEDIN-RELATED"/>
    <property type="match status" value="1"/>
</dbReference>
<name>A0A6J2WGA5_CHACN</name>
<dbReference type="AlphaFoldDB" id="A0A6J2WGA5"/>
<dbReference type="InterPro" id="IPR050605">
    <property type="entry name" value="Olfactomedin-like_domain"/>
</dbReference>
<dbReference type="SMART" id="SM00284">
    <property type="entry name" value="OLF"/>
    <property type="match status" value="1"/>
</dbReference>
<dbReference type="GeneID" id="115824950"/>
<dbReference type="InterPro" id="IPR003112">
    <property type="entry name" value="Olfac-like_dom"/>
</dbReference>
<keyword evidence="4" id="KW-0732">Signal</keyword>
<dbReference type="GO" id="GO:0007165">
    <property type="term" value="P:signal transduction"/>
    <property type="evidence" value="ECO:0007669"/>
    <property type="project" value="TreeGrafter"/>
</dbReference>
<evidence type="ECO:0000259" key="5">
    <source>
        <dbReference type="PROSITE" id="PS51132"/>
    </source>
</evidence>
<feature type="disulfide bond" evidence="3">
    <location>
        <begin position="139"/>
        <end position="321"/>
    </location>
</feature>
<evidence type="ECO:0000256" key="3">
    <source>
        <dbReference type="PROSITE-ProRule" id="PRU00446"/>
    </source>
</evidence>
<sequence>MRALVLKLFALLIFPTGIVQSQVTTQERVMMQYFQRSLQELEARLIKCDQDILQFNQKMYDLLNEMHGQLRKVNVLKSEVKSHVDGLAMRVERVERDVEYLHSKIPNEPSVEVEESLLEQELKEAQLKKQAAFNKSQECSAALSGIRSLKIVKKTDNVDGSWMKDTIKDSAKIYFFSGTRNSTLLEFVSLKSFTAADASKKLKVIALPHPWRGTGHAVYKGFVYYHLADTPNEILKVHLLNRTVTDRMLLPGAGRIPVYALSPHTFIDLAVDELGLWAIHADPDFGGNLVITKLDANSLAIEHTWDTLCKSRDAEAAVMICGTLYVVYNSRYGGRSSVQCLFDINDTLFTEDSNVIFFPKRYASHSSLKYYPKDKQLYAWDDGYQTIYKLETRRKG</sequence>
<keyword evidence="3" id="KW-1015">Disulfide bond</keyword>
<proteinExistence type="predicted"/>
<comment type="subcellular location">
    <subcellularLocation>
        <location evidence="1">Secreted</location>
    </subcellularLocation>
</comment>
<evidence type="ECO:0000256" key="2">
    <source>
        <dbReference type="ARBA" id="ARBA00022525"/>
    </source>
</evidence>
<feature type="domain" description="Olfactomedin-like" evidence="5">
    <location>
        <begin position="138"/>
        <end position="394"/>
    </location>
</feature>
<dbReference type="RefSeq" id="XP_030644555.1">
    <property type="nucleotide sequence ID" value="XM_030788695.1"/>
</dbReference>
<dbReference type="PROSITE" id="PS51132">
    <property type="entry name" value="OLF"/>
    <property type="match status" value="1"/>
</dbReference>